<dbReference type="Gene3D" id="3.30.70.3400">
    <property type="match status" value="2"/>
</dbReference>
<sequence>MNRYPLWKNLLILGVILFGLLLAWPNLYSQDPAIEITAARGHEITQASVAEIKAALENAKVPLKGIESLEGGKLLARFGTPGEQLQGQEAIERTLSERYRTALTQSANLPGWMRWLGLNPMSLGLDLRGGIHVVIDVDMEAALDQARERYSGDIRTLLREEKIRYLTLTRDGDNILIRFEDAASRESAEKRLKREFSELDLQPSDDAGAFVLRASLPETEQRKIKDFALHQNITTLRNRVNALGVAEPSIARQGERRIVVELPGAQDPGRLKEILGATATLEYRLVDTEGSIADALAGRPPVGSKLYYERNGTPILLKRRVIVTGDQITDASAGFDSQSGSPAVFVSLDSQGARRMLEVTTENVGKPMAVVFIENRTTTQMVDGEPVKTTRKVEEVISVATIREPFGRRFQTTGLNSSAEAHDIALLLRSGALAAPIQIVEERTIGPSLGQDNIDQGLASVMLGMGLVLLFMALYCRVFGLIADLALLVNLVLIVAVLSMLQATLTLPGIAGIVLTIGMAVDANVLIYERIREEIRNGNSPQASIHAGYDRAFSTIVDANVTTLIAAVVLFSFGTGPVKGFAVTLFIGILTSMFTAILGSRALINLIYGGRRLNKLAI</sequence>
<comment type="subunit">
    <text evidence="11">Forms a complex with SecF. Part of the essential Sec protein translocation apparatus which comprises SecA, SecYEG and auxiliary proteins SecDF-YajC and YidC.</text>
</comment>
<dbReference type="InterPro" id="IPR001036">
    <property type="entry name" value="Acrflvin-R"/>
</dbReference>
<dbReference type="PANTHER" id="PTHR30081:SF1">
    <property type="entry name" value="PROTEIN TRANSLOCASE SUBUNIT SECD"/>
    <property type="match status" value="1"/>
</dbReference>
<dbReference type="InterPro" id="IPR055344">
    <property type="entry name" value="SecD_SecF_C_bact"/>
</dbReference>
<evidence type="ECO:0000256" key="5">
    <source>
        <dbReference type="ARBA" id="ARBA00022927"/>
    </source>
</evidence>
<dbReference type="Gene3D" id="1.20.1640.10">
    <property type="entry name" value="Multidrug efflux transporter AcrB transmembrane domain"/>
    <property type="match status" value="1"/>
</dbReference>
<dbReference type="NCBIfam" id="TIGR00916">
    <property type="entry name" value="2A0604s01"/>
    <property type="match status" value="1"/>
</dbReference>
<keyword evidence="2 11" id="KW-0813">Transport</keyword>
<dbReference type="InterPro" id="IPR022646">
    <property type="entry name" value="SecD/SecF_CS"/>
</dbReference>
<dbReference type="Gene3D" id="3.30.1360.200">
    <property type="match status" value="1"/>
</dbReference>
<feature type="transmembrane region" description="Helical" evidence="11">
    <location>
        <begin position="482"/>
        <end position="503"/>
    </location>
</feature>
<keyword evidence="5 11" id="KW-0653">Protein transport</keyword>
<dbReference type="Proteomes" id="UP000426424">
    <property type="component" value="Chromosome"/>
</dbReference>
<evidence type="ECO:0000256" key="4">
    <source>
        <dbReference type="ARBA" id="ARBA00022692"/>
    </source>
</evidence>
<dbReference type="InterPro" id="IPR027398">
    <property type="entry name" value="SecD-TM"/>
</dbReference>
<comment type="similarity">
    <text evidence="9 11">Belongs to the SecD/SecF family. SecD subfamily.</text>
</comment>
<organism evidence="16 17">
    <name type="scientific">Thermochromatium tepidum ATCC 43061</name>
    <dbReference type="NCBI Taxonomy" id="316276"/>
    <lineage>
        <taxon>Bacteria</taxon>
        <taxon>Pseudomonadati</taxon>
        <taxon>Pseudomonadota</taxon>
        <taxon>Gammaproteobacteria</taxon>
        <taxon>Chromatiales</taxon>
        <taxon>Chromatiaceae</taxon>
        <taxon>Thermochromatium</taxon>
    </lineage>
</organism>
<dbReference type="InterPro" id="IPR054384">
    <property type="entry name" value="SecDF_P1_head"/>
</dbReference>
<evidence type="ECO:0000256" key="10">
    <source>
        <dbReference type="ARBA" id="ARBA00068220"/>
    </source>
</evidence>
<dbReference type="InterPro" id="IPR022813">
    <property type="entry name" value="SecD/SecF_arch_bac"/>
</dbReference>
<feature type="transmembrane region" description="Helical" evidence="11">
    <location>
        <begin position="509"/>
        <end position="531"/>
    </location>
</feature>
<keyword evidence="7 11" id="KW-0811">Translocation</keyword>
<dbReference type="AlphaFoldDB" id="A0A6I6EG00"/>
<evidence type="ECO:0000313" key="16">
    <source>
        <dbReference type="EMBL" id="QGU33879.1"/>
    </source>
</evidence>
<proteinExistence type="inferred from homology"/>
<dbReference type="NCBIfam" id="TIGR01129">
    <property type="entry name" value="secD"/>
    <property type="match status" value="1"/>
</dbReference>
<dbReference type="PRINTS" id="PR00702">
    <property type="entry name" value="ACRIFLAVINRP"/>
</dbReference>
<dbReference type="InterPro" id="IPR048634">
    <property type="entry name" value="SecD_SecF_C"/>
</dbReference>
<evidence type="ECO:0000259" key="15">
    <source>
        <dbReference type="Pfam" id="PF22599"/>
    </source>
</evidence>
<keyword evidence="4 11" id="KW-0812">Transmembrane</keyword>
<dbReference type="OrthoDB" id="9805019at2"/>
<dbReference type="InterPro" id="IPR005791">
    <property type="entry name" value="SecD"/>
</dbReference>
<name>A0A6I6EG00_THETI</name>
<dbReference type="FunFam" id="3.30.1360.200:FF:000001">
    <property type="entry name" value="Protein translocase subunit SecD"/>
    <property type="match status" value="1"/>
</dbReference>
<feature type="domain" description="SecD export protein N-terminal TM" evidence="13">
    <location>
        <begin position="1"/>
        <end position="103"/>
    </location>
</feature>
<dbReference type="FunFam" id="1.20.1640.10:FF:000004">
    <property type="entry name" value="Protein translocase subunit SecD"/>
    <property type="match status" value="1"/>
</dbReference>
<keyword evidence="17" id="KW-1185">Reference proteome</keyword>
<evidence type="ECO:0000256" key="7">
    <source>
        <dbReference type="ARBA" id="ARBA00023010"/>
    </source>
</evidence>
<dbReference type="Pfam" id="PF13721">
    <property type="entry name" value="SecD-TM1"/>
    <property type="match status" value="1"/>
</dbReference>
<dbReference type="EMBL" id="CP039268">
    <property type="protein sequence ID" value="QGU33879.1"/>
    <property type="molecule type" value="Genomic_DNA"/>
</dbReference>
<feature type="transmembrane region" description="Helical" evidence="11">
    <location>
        <begin position="580"/>
        <end position="604"/>
    </location>
</feature>
<dbReference type="KEGG" id="ttp:E6P07_13375"/>
<feature type="domain" description="SecDF P1 head subdomain" evidence="15">
    <location>
        <begin position="305"/>
        <end position="435"/>
    </location>
</feature>
<evidence type="ECO:0000256" key="9">
    <source>
        <dbReference type="ARBA" id="ARBA00060774"/>
    </source>
</evidence>
<evidence type="ECO:0000256" key="2">
    <source>
        <dbReference type="ARBA" id="ARBA00022448"/>
    </source>
</evidence>
<dbReference type="RefSeq" id="WP_153976063.1">
    <property type="nucleotide sequence ID" value="NZ_CP039268.1"/>
</dbReference>
<accession>A0A6I6EG00</accession>
<dbReference type="GO" id="GO:0005886">
    <property type="term" value="C:plasma membrane"/>
    <property type="evidence" value="ECO:0007669"/>
    <property type="project" value="UniProtKB-SubCell"/>
</dbReference>
<comment type="caution">
    <text evidence="11">Lacks conserved residue(s) required for the propagation of feature annotation.</text>
</comment>
<gene>
    <name evidence="11 16" type="primary">secD</name>
    <name evidence="16" type="ORF">E6P07_13375</name>
</gene>
<dbReference type="Pfam" id="PF07549">
    <property type="entry name" value="Sec_GG"/>
    <property type="match status" value="1"/>
</dbReference>
<dbReference type="GO" id="GO:0043952">
    <property type="term" value="P:protein transport by the Sec complex"/>
    <property type="evidence" value="ECO:0007669"/>
    <property type="project" value="UniProtKB-UniRule"/>
</dbReference>
<dbReference type="InterPro" id="IPR048631">
    <property type="entry name" value="SecD_1st"/>
</dbReference>
<evidence type="ECO:0000256" key="3">
    <source>
        <dbReference type="ARBA" id="ARBA00022475"/>
    </source>
</evidence>
<dbReference type="GO" id="GO:0015450">
    <property type="term" value="F:protein-transporting ATPase activity"/>
    <property type="evidence" value="ECO:0007669"/>
    <property type="project" value="InterPro"/>
</dbReference>
<feature type="transmembrane region" description="Helical" evidence="11">
    <location>
        <begin position="552"/>
        <end position="574"/>
    </location>
</feature>
<dbReference type="Pfam" id="PF02355">
    <property type="entry name" value="SecD_SecF_C"/>
    <property type="match status" value="1"/>
</dbReference>
<comment type="subcellular location">
    <subcellularLocation>
        <location evidence="1 11">Cell membrane</location>
        <topology evidence="1 11">Multi-pass membrane protein</topology>
    </subcellularLocation>
</comment>
<evidence type="ECO:0000259" key="12">
    <source>
        <dbReference type="Pfam" id="PF02355"/>
    </source>
</evidence>
<keyword evidence="8 11" id="KW-0472">Membrane</keyword>
<evidence type="ECO:0000259" key="14">
    <source>
        <dbReference type="Pfam" id="PF21760"/>
    </source>
</evidence>
<evidence type="ECO:0000256" key="11">
    <source>
        <dbReference type="HAMAP-Rule" id="MF_01463"/>
    </source>
</evidence>
<evidence type="ECO:0000256" key="6">
    <source>
        <dbReference type="ARBA" id="ARBA00022989"/>
    </source>
</evidence>
<reference evidence="16 17" key="1">
    <citation type="submission" date="2019-12" db="EMBL/GenBank/DDBJ databases">
        <title>The complete genome of the thermophilic, anoxygenic phototrophic gammaproteobacterium Thermochromatium tepidum.</title>
        <authorList>
            <person name="Sattley W.M."/>
            <person name="Swingley W.D."/>
            <person name="Burchell B.M."/>
            <person name="Gurbani S.A."/>
            <person name="Kujawa C.M."/>
            <person name="Nuccio D.A."/>
            <person name="Schladweiler J."/>
            <person name="Shaffer K.N."/>
            <person name="Stokes L.M."/>
            <person name="Touchman J.W."/>
            <person name="Blankenship R.E."/>
            <person name="Madigan M.T."/>
        </authorList>
    </citation>
    <scope>NUCLEOTIDE SEQUENCE [LARGE SCALE GENOMIC DNA]</scope>
    <source>
        <strain evidence="16 17">ATCC 43061</strain>
    </source>
</reference>
<dbReference type="GO" id="GO:0065002">
    <property type="term" value="P:intracellular protein transmembrane transport"/>
    <property type="evidence" value="ECO:0007669"/>
    <property type="project" value="UniProtKB-UniRule"/>
</dbReference>
<feature type="domain" description="Protein export membrane protein SecD/SecF C-terminal" evidence="12">
    <location>
        <begin position="437"/>
        <end position="604"/>
    </location>
</feature>
<dbReference type="SUPFAM" id="SSF82866">
    <property type="entry name" value="Multidrug efflux transporter AcrB transmembrane domain"/>
    <property type="match status" value="1"/>
</dbReference>
<dbReference type="PANTHER" id="PTHR30081">
    <property type="entry name" value="PROTEIN-EXPORT MEMBRANE PROTEIN SEC"/>
    <property type="match status" value="1"/>
</dbReference>
<dbReference type="GO" id="GO:0006605">
    <property type="term" value="P:protein targeting"/>
    <property type="evidence" value="ECO:0007669"/>
    <property type="project" value="UniProtKB-UniRule"/>
</dbReference>
<dbReference type="Pfam" id="PF21760">
    <property type="entry name" value="SecD_1st"/>
    <property type="match status" value="1"/>
</dbReference>
<feature type="domain" description="Protein translocase subunit SecDF P1" evidence="14">
    <location>
        <begin position="230"/>
        <end position="287"/>
    </location>
</feature>
<keyword evidence="6 11" id="KW-1133">Transmembrane helix</keyword>
<evidence type="ECO:0000313" key="17">
    <source>
        <dbReference type="Proteomes" id="UP000426424"/>
    </source>
</evidence>
<keyword evidence="3 11" id="KW-1003">Cell membrane</keyword>
<feature type="transmembrane region" description="Helical" evidence="11">
    <location>
        <begin position="457"/>
        <end position="475"/>
    </location>
</feature>
<comment type="function">
    <text evidence="11">Part of the Sec protein translocase complex. Interacts with the SecYEG preprotein conducting channel. SecDF uses the proton motive force (PMF) to complete protein translocation after the ATP-dependent function of SecA.</text>
</comment>
<protein>
    <recommendedName>
        <fullName evidence="10 11">Protein translocase subunit SecD</fullName>
    </recommendedName>
</protein>
<dbReference type="Pfam" id="PF22599">
    <property type="entry name" value="SecDF_P1_head"/>
    <property type="match status" value="1"/>
</dbReference>
<evidence type="ECO:0000256" key="8">
    <source>
        <dbReference type="ARBA" id="ARBA00023136"/>
    </source>
</evidence>
<evidence type="ECO:0000256" key="1">
    <source>
        <dbReference type="ARBA" id="ARBA00004651"/>
    </source>
</evidence>
<dbReference type="HAMAP" id="MF_01463_B">
    <property type="entry name" value="SecD_B"/>
    <property type="match status" value="1"/>
</dbReference>
<evidence type="ECO:0000259" key="13">
    <source>
        <dbReference type="Pfam" id="PF13721"/>
    </source>
</evidence>